<keyword evidence="2" id="KW-1185">Reference proteome</keyword>
<dbReference type="AlphaFoldDB" id="A0A317WV27"/>
<accession>A0A317WV27</accession>
<sequence>MSESLAKLESKLEDEGSFLEAGQVQKRNLLEGVPWDHHVLHCSASRDIQPDGTVAPQHFAWSTLRRLEALMAAMRRQTYPRNCNQFIVIEGLTAHDKSLLASNLLPGDCRVMYEGTTGLVKVLSTASQVIAPKLFLQEILRQPLHHGCANAAAGRALSDAAFQPTADSVKHPDLCWYPASRISHGHPVPGQWPTLVIEAGLEGCRKKLQHEVRWWFAHSRGGVRTVLLLLVDEPTQDLHVEQWQLAQPDAQGPRVPEADRFHALAAMPPLARQSPLDQKPYCARRITIGKTRAYGEPLRFYTQALFDVDPMMCGLPPDFVVDRQDLVDCVKRVFGREVEE</sequence>
<dbReference type="EMBL" id="MSFL01000003">
    <property type="protein sequence ID" value="PWY90213.1"/>
    <property type="molecule type" value="Genomic_DNA"/>
</dbReference>
<gene>
    <name evidence="1" type="ORF">BO70DRAFT_415768</name>
</gene>
<name>A0A317WV27_9EURO</name>
<reference evidence="1 2" key="1">
    <citation type="submission" date="2016-12" db="EMBL/GenBank/DDBJ databases">
        <title>The genomes of Aspergillus section Nigri reveals drivers in fungal speciation.</title>
        <authorList>
            <consortium name="DOE Joint Genome Institute"/>
            <person name="Vesth T.C."/>
            <person name="Nybo J."/>
            <person name="Theobald S."/>
            <person name="Brandl J."/>
            <person name="Frisvad J.C."/>
            <person name="Nielsen K.F."/>
            <person name="Lyhne E.K."/>
            <person name="Kogle M.E."/>
            <person name="Kuo A."/>
            <person name="Riley R."/>
            <person name="Clum A."/>
            <person name="Nolan M."/>
            <person name="Lipzen A."/>
            <person name="Salamov A."/>
            <person name="Henrissat B."/>
            <person name="Wiebenga A."/>
            <person name="De Vries R.P."/>
            <person name="Grigoriev I.V."/>
            <person name="Mortensen U.H."/>
            <person name="Andersen M.R."/>
            <person name="Baker S.E."/>
        </authorList>
    </citation>
    <scope>NUCLEOTIDE SEQUENCE [LARGE SCALE GENOMIC DNA]</scope>
    <source>
        <strain evidence="1 2">CBS 117.55</strain>
    </source>
</reference>
<evidence type="ECO:0000313" key="2">
    <source>
        <dbReference type="Proteomes" id="UP000247233"/>
    </source>
</evidence>
<dbReference type="RefSeq" id="XP_025403044.1">
    <property type="nucleotide sequence ID" value="XM_025547380.1"/>
</dbReference>
<organism evidence="1 2">
    <name type="scientific">Aspergillus heteromorphus CBS 117.55</name>
    <dbReference type="NCBI Taxonomy" id="1448321"/>
    <lineage>
        <taxon>Eukaryota</taxon>
        <taxon>Fungi</taxon>
        <taxon>Dikarya</taxon>
        <taxon>Ascomycota</taxon>
        <taxon>Pezizomycotina</taxon>
        <taxon>Eurotiomycetes</taxon>
        <taxon>Eurotiomycetidae</taxon>
        <taxon>Eurotiales</taxon>
        <taxon>Aspergillaceae</taxon>
        <taxon>Aspergillus</taxon>
        <taxon>Aspergillus subgen. Circumdati</taxon>
    </lineage>
</organism>
<dbReference type="GeneID" id="37069617"/>
<comment type="caution">
    <text evidence="1">The sequence shown here is derived from an EMBL/GenBank/DDBJ whole genome shotgun (WGS) entry which is preliminary data.</text>
</comment>
<dbReference type="OrthoDB" id="76567at2759"/>
<dbReference type="Proteomes" id="UP000247233">
    <property type="component" value="Unassembled WGS sequence"/>
</dbReference>
<dbReference type="VEuPathDB" id="FungiDB:BO70DRAFT_415768"/>
<protein>
    <submittedName>
        <fullName evidence="1">Uncharacterized protein</fullName>
    </submittedName>
</protein>
<proteinExistence type="predicted"/>
<evidence type="ECO:0000313" key="1">
    <source>
        <dbReference type="EMBL" id="PWY90213.1"/>
    </source>
</evidence>